<evidence type="ECO:0008006" key="3">
    <source>
        <dbReference type="Google" id="ProtNLM"/>
    </source>
</evidence>
<comment type="caution">
    <text evidence="1">The sequence shown here is derived from an EMBL/GenBank/DDBJ whole genome shotgun (WGS) entry which is preliminary data.</text>
</comment>
<protein>
    <recommendedName>
        <fullName evidence="3">DNA-binding protein</fullName>
    </recommendedName>
</protein>
<dbReference type="AlphaFoldDB" id="A0A9D9IC23"/>
<accession>A0A9D9IC23</accession>
<organism evidence="1 2">
    <name type="scientific">Candidatus Ornithospirochaeta stercoravium</name>
    <dbReference type="NCBI Taxonomy" id="2840897"/>
    <lineage>
        <taxon>Bacteria</taxon>
        <taxon>Pseudomonadati</taxon>
        <taxon>Spirochaetota</taxon>
        <taxon>Spirochaetia</taxon>
        <taxon>Spirochaetales</taxon>
        <taxon>Spirochaetaceae</taxon>
        <taxon>Spirochaetaceae incertae sedis</taxon>
        <taxon>Candidatus Ornithospirochaeta</taxon>
    </lineage>
</organism>
<evidence type="ECO:0000313" key="2">
    <source>
        <dbReference type="Proteomes" id="UP000810292"/>
    </source>
</evidence>
<sequence length="102" mass="11662">MATIKAPRNMIEPQIPVDAYRNGKLWKSFDSVSECAREFHVAYQTVKYLIASGKELYTMPDSVTFDIPSCCPYSYVLIRDDESGVYLPRVKDDRTGKFIGQE</sequence>
<proteinExistence type="predicted"/>
<name>A0A9D9IC23_9SPIO</name>
<reference evidence="1" key="1">
    <citation type="submission" date="2020-10" db="EMBL/GenBank/DDBJ databases">
        <authorList>
            <person name="Gilroy R."/>
        </authorList>
    </citation>
    <scope>NUCLEOTIDE SEQUENCE</scope>
    <source>
        <strain evidence="1">14700</strain>
    </source>
</reference>
<dbReference type="Proteomes" id="UP000810292">
    <property type="component" value="Unassembled WGS sequence"/>
</dbReference>
<reference evidence="1" key="2">
    <citation type="journal article" date="2021" name="PeerJ">
        <title>Extensive microbial diversity within the chicken gut microbiome revealed by metagenomics and culture.</title>
        <authorList>
            <person name="Gilroy R."/>
            <person name="Ravi A."/>
            <person name="Getino M."/>
            <person name="Pursley I."/>
            <person name="Horton D.L."/>
            <person name="Alikhan N.F."/>
            <person name="Baker D."/>
            <person name="Gharbi K."/>
            <person name="Hall N."/>
            <person name="Watson M."/>
            <person name="Adriaenssens E.M."/>
            <person name="Foster-Nyarko E."/>
            <person name="Jarju S."/>
            <person name="Secka A."/>
            <person name="Antonio M."/>
            <person name="Oren A."/>
            <person name="Chaudhuri R.R."/>
            <person name="La Ragione R."/>
            <person name="Hildebrand F."/>
            <person name="Pallen M.J."/>
        </authorList>
    </citation>
    <scope>NUCLEOTIDE SEQUENCE</scope>
    <source>
        <strain evidence="1">14700</strain>
    </source>
</reference>
<gene>
    <name evidence="1" type="ORF">IAA72_08725</name>
</gene>
<dbReference type="EMBL" id="JADIMF010000145">
    <property type="protein sequence ID" value="MBO8469852.1"/>
    <property type="molecule type" value="Genomic_DNA"/>
</dbReference>
<evidence type="ECO:0000313" key="1">
    <source>
        <dbReference type="EMBL" id="MBO8469852.1"/>
    </source>
</evidence>